<comment type="caution">
    <text evidence="1">The sequence shown here is derived from an EMBL/GenBank/DDBJ whole genome shotgun (WGS) entry which is preliminary data.</text>
</comment>
<protein>
    <submittedName>
        <fullName evidence="1">Uncharacterized protein</fullName>
    </submittedName>
</protein>
<dbReference type="Gene3D" id="3.40.50.720">
    <property type="entry name" value="NAD(P)-binding Rossmann-like Domain"/>
    <property type="match status" value="1"/>
</dbReference>
<proteinExistence type="predicted"/>
<dbReference type="STRING" id="97359.A0A550CBV4"/>
<dbReference type="EMBL" id="VDMD01000014">
    <property type="protein sequence ID" value="TRM62166.1"/>
    <property type="molecule type" value="Genomic_DNA"/>
</dbReference>
<sequence>MDGRLSLQGLMSGGQVPDFNLAPILGKRLRIQGSTLRSRSKQYQAGLIQRFAHEVMPKMAAEGP</sequence>
<dbReference type="Proteomes" id="UP000320762">
    <property type="component" value="Unassembled WGS sequence"/>
</dbReference>
<evidence type="ECO:0000313" key="1">
    <source>
        <dbReference type="EMBL" id="TRM62166.1"/>
    </source>
</evidence>
<dbReference type="AlphaFoldDB" id="A0A550CBV4"/>
<accession>A0A550CBV4</accession>
<dbReference type="Gene3D" id="3.90.180.10">
    <property type="entry name" value="Medium-chain alcohol dehydrogenases, catalytic domain"/>
    <property type="match status" value="1"/>
</dbReference>
<gene>
    <name evidence="1" type="ORF">BD626DRAFT_570380</name>
</gene>
<name>A0A550CBV4_9AGAR</name>
<keyword evidence="2" id="KW-1185">Reference proteome</keyword>
<reference evidence="1 2" key="1">
    <citation type="journal article" date="2019" name="New Phytol.">
        <title>Comparative genomics reveals unique wood-decay strategies and fruiting body development in the Schizophyllaceae.</title>
        <authorList>
            <person name="Almasi E."/>
            <person name="Sahu N."/>
            <person name="Krizsan K."/>
            <person name="Balint B."/>
            <person name="Kovacs G.M."/>
            <person name="Kiss B."/>
            <person name="Cseklye J."/>
            <person name="Drula E."/>
            <person name="Henrissat B."/>
            <person name="Nagy I."/>
            <person name="Chovatia M."/>
            <person name="Adam C."/>
            <person name="LaButti K."/>
            <person name="Lipzen A."/>
            <person name="Riley R."/>
            <person name="Grigoriev I.V."/>
            <person name="Nagy L.G."/>
        </authorList>
    </citation>
    <scope>NUCLEOTIDE SEQUENCE [LARGE SCALE GENOMIC DNA]</scope>
    <source>
        <strain evidence="1 2">NL-1724</strain>
    </source>
</reference>
<evidence type="ECO:0000313" key="2">
    <source>
        <dbReference type="Proteomes" id="UP000320762"/>
    </source>
</evidence>
<dbReference type="OrthoDB" id="203908at2759"/>
<organism evidence="1 2">
    <name type="scientific">Schizophyllum amplum</name>
    <dbReference type="NCBI Taxonomy" id="97359"/>
    <lineage>
        <taxon>Eukaryota</taxon>
        <taxon>Fungi</taxon>
        <taxon>Dikarya</taxon>
        <taxon>Basidiomycota</taxon>
        <taxon>Agaricomycotina</taxon>
        <taxon>Agaricomycetes</taxon>
        <taxon>Agaricomycetidae</taxon>
        <taxon>Agaricales</taxon>
        <taxon>Schizophyllaceae</taxon>
        <taxon>Schizophyllum</taxon>
    </lineage>
</organism>